<accession>A0A5R9J1B1</accession>
<dbReference type="InterPro" id="IPR036390">
    <property type="entry name" value="WH_DNA-bd_sf"/>
</dbReference>
<dbReference type="EMBL" id="VCDI01000006">
    <property type="protein sequence ID" value="TLU71435.1"/>
    <property type="molecule type" value="Genomic_DNA"/>
</dbReference>
<dbReference type="SMART" id="SM00420">
    <property type="entry name" value="HTH_DEOR"/>
    <property type="match status" value="1"/>
</dbReference>
<keyword evidence="1" id="KW-0678">Repressor</keyword>
<dbReference type="GO" id="GO:0003677">
    <property type="term" value="F:DNA binding"/>
    <property type="evidence" value="ECO:0007669"/>
    <property type="project" value="UniProtKB-KW"/>
</dbReference>
<dbReference type="SMART" id="SM01134">
    <property type="entry name" value="DeoRC"/>
    <property type="match status" value="1"/>
</dbReference>
<evidence type="ECO:0000313" key="7">
    <source>
        <dbReference type="Proteomes" id="UP000305654"/>
    </source>
</evidence>
<dbReference type="SUPFAM" id="SSF46785">
    <property type="entry name" value="Winged helix' DNA-binding domain"/>
    <property type="match status" value="1"/>
</dbReference>
<dbReference type="InterPro" id="IPR001034">
    <property type="entry name" value="DeoR_HTH"/>
</dbReference>
<proteinExistence type="predicted"/>
<dbReference type="Proteomes" id="UP000305654">
    <property type="component" value="Unassembled WGS sequence"/>
</dbReference>
<evidence type="ECO:0000259" key="5">
    <source>
        <dbReference type="PROSITE" id="PS51000"/>
    </source>
</evidence>
<sequence length="273" mass="29629">MDDRVLAGLSPRQREIAGLIREIGRIGVDELAARFQVTPQTIRRDLNDLSDARLIARVHGAAIAASGVENLAYDARKLVAQAQKQRIGRACAELIPDNSSLFINLGTTTEEVGRALSGRQGLMVVTNNVNVVTELYRNPSIEVVVAGGSLRTSDGGIVGRMAAEMFRQFKADIAIIGTSAIDADGTLLDYDLREVQVSRAIIENARRVMLVTDSSKFSRRAPVRIARLDEIDVLVTDRLPDGEIAELCRSRQVEVIETDPEAEPSAETAKPAA</sequence>
<dbReference type="PANTHER" id="PTHR30363">
    <property type="entry name" value="HTH-TYPE TRANSCRIPTIONAL REGULATOR SRLR-RELATED"/>
    <property type="match status" value="1"/>
</dbReference>
<name>A0A5R9J1B1_9PROT</name>
<dbReference type="InterPro" id="IPR050313">
    <property type="entry name" value="Carb_Metab_HTH_regulators"/>
</dbReference>
<organism evidence="6 7">
    <name type="scientific">Lichenicoccus roseus</name>
    <dbReference type="NCBI Taxonomy" id="2683649"/>
    <lineage>
        <taxon>Bacteria</taxon>
        <taxon>Pseudomonadati</taxon>
        <taxon>Pseudomonadota</taxon>
        <taxon>Alphaproteobacteria</taxon>
        <taxon>Acetobacterales</taxon>
        <taxon>Acetobacteraceae</taxon>
        <taxon>Lichenicoccus</taxon>
    </lineage>
</organism>
<keyword evidence="2" id="KW-0805">Transcription regulation</keyword>
<keyword evidence="7" id="KW-1185">Reference proteome</keyword>
<dbReference type="PROSITE" id="PS00894">
    <property type="entry name" value="HTH_DEOR_1"/>
    <property type="match status" value="1"/>
</dbReference>
<comment type="caution">
    <text evidence="6">The sequence shown here is derived from an EMBL/GenBank/DDBJ whole genome shotgun (WGS) entry which is preliminary data.</text>
</comment>
<dbReference type="Pfam" id="PF00455">
    <property type="entry name" value="DeoRC"/>
    <property type="match status" value="1"/>
</dbReference>
<gene>
    <name evidence="6" type="ORF">FE263_16155</name>
</gene>
<dbReference type="PRINTS" id="PR00037">
    <property type="entry name" value="HTHLACR"/>
</dbReference>
<dbReference type="Gene3D" id="3.40.50.1360">
    <property type="match status" value="1"/>
</dbReference>
<dbReference type="PROSITE" id="PS51000">
    <property type="entry name" value="HTH_DEOR_2"/>
    <property type="match status" value="1"/>
</dbReference>
<dbReference type="InterPro" id="IPR018356">
    <property type="entry name" value="Tscrpt_reg_HTH_DeoR_CS"/>
</dbReference>
<evidence type="ECO:0000256" key="2">
    <source>
        <dbReference type="ARBA" id="ARBA00023015"/>
    </source>
</evidence>
<keyword evidence="4" id="KW-0804">Transcription</keyword>
<dbReference type="OrthoDB" id="9814815at2"/>
<evidence type="ECO:0000313" key="6">
    <source>
        <dbReference type="EMBL" id="TLU71435.1"/>
    </source>
</evidence>
<dbReference type="RefSeq" id="WP_138327073.1">
    <property type="nucleotide sequence ID" value="NZ_VCDI01000006.1"/>
</dbReference>
<protein>
    <submittedName>
        <fullName evidence="6">DeoR/GlpR transcriptional regulator</fullName>
    </submittedName>
</protein>
<dbReference type="PANTHER" id="PTHR30363:SF4">
    <property type="entry name" value="GLYCEROL-3-PHOSPHATE REGULON REPRESSOR"/>
    <property type="match status" value="1"/>
</dbReference>
<dbReference type="GO" id="GO:0003700">
    <property type="term" value="F:DNA-binding transcription factor activity"/>
    <property type="evidence" value="ECO:0007669"/>
    <property type="project" value="InterPro"/>
</dbReference>
<dbReference type="InterPro" id="IPR037171">
    <property type="entry name" value="NagB/RpiA_transferase-like"/>
</dbReference>
<dbReference type="Pfam" id="PF08220">
    <property type="entry name" value="HTH_DeoR"/>
    <property type="match status" value="1"/>
</dbReference>
<feature type="domain" description="HTH deoR-type" evidence="5">
    <location>
        <begin position="9"/>
        <end position="64"/>
    </location>
</feature>
<evidence type="ECO:0000256" key="3">
    <source>
        <dbReference type="ARBA" id="ARBA00023125"/>
    </source>
</evidence>
<evidence type="ECO:0000256" key="1">
    <source>
        <dbReference type="ARBA" id="ARBA00022491"/>
    </source>
</evidence>
<dbReference type="SUPFAM" id="SSF100950">
    <property type="entry name" value="NagB/RpiA/CoA transferase-like"/>
    <property type="match status" value="1"/>
</dbReference>
<dbReference type="AlphaFoldDB" id="A0A5R9J1B1"/>
<evidence type="ECO:0000256" key="4">
    <source>
        <dbReference type="ARBA" id="ARBA00023163"/>
    </source>
</evidence>
<dbReference type="InterPro" id="IPR014036">
    <property type="entry name" value="DeoR-like_C"/>
</dbReference>
<reference evidence="6 7" key="1">
    <citation type="submission" date="2019-05" db="EMBL/GenBank/DDBJ databases">
        <authorList>
            <person name="Pankratov T."/>
            <person name="Grouzdev D."/>
        </authorList>
    </citation>
    <scope>NUCLEOTIDE SEQUENCE [LARGE SCALE GENOMIC DNA]</scope>
    <source>
        <strain evidence="6 7">KEBCLARHB70R</strain>
    </source>
</reference>
<keyword evidence="3" id="KW-0238">DNA-binding</keyword>